<dbReference type="Pfam" id="PF09851">
    <property type="entry name" value="SHOCT"/>
    <property type="match status" value="1"/>
</dbReference>
<keyword evidence="1" id="KW-1133">Transmembrane helix</keyword>
<sequence>MMWGSGFGMTWWMWLAMGAGTLAFWVVIFMAVWALLPGREKEGDTTRPDPLTLLRERLARGEVNPEEYEQRRRLLVDGH</sequence>
<dbReference type="eggNOG" id="COG3462">
    <property type="taxonomic scope" value="Bacteria"/>
</dbReference>
<dbReference type="STRING" id="1184609.KILIM_026_00770"/>
<dbReference type="AlphaFoldDB" id="K6WPU0"/>
<keyword evidence="4" id="KW-1185">Reference proteome</keyword>
<evidence type="ECO:0000313" key="4">
    <source>
        <dbReference type="Proteomes" id="UP000008366"/>
    </source>
</evidence>
<dbReference type="Proteomes" id="UP000008366">
    <property type="component" value="Unassembled WGS sequence"/>
</dbReference>
<comment type="caution">
    <text evidence="3">The sequence shown here is derived from an EMBL/GenBank/DDBJ whole genome shotgun (WGS) entry which is preliminary data.</text>
</comment>
<evidence type="ECO:0000313" key="3">
    <source>
        <dbReference type="EMBL" id="GAB95806.1"/>
    </source>
</evidence>
<dbReference type="RefSeq" id="WP_006592338.1">
    <property type="nucleotide sequence ID" value="NZ_BAHD01000026.1"/>
</dbReference>
<feature type="domain" description="SHOCT" evidence="2">
    <location>
        <begin position="49"/>
        <end position="75"/>
    </location>
</feature>
<keyword evidence="1" id="KW-0812">Transmembrane</keyword>
<name>K6WPU0_9MICO</name>
<dbReference type="InterPro" id="IPR018649">
    <property type="entry name" value="SHOCT"/>
</dbReference>
<keyword evidence="1" id="KW-0472">Membrane</keyword>
<accession>K6WPU0</accession>
<reference evidence="3 4" key="1">
    <citation type="submission" date="2012-08" db="EMBL/GenBank/DDBJ databases">
        <title>Whole genome shotgun sequence of Kineosphaera limosa NBRC 100340.</title>
        <authorList>
            <person name="Yoshida I."/>
            <person name="Isaki S."/>
            <person name="Hosoyama A."/>
            <person name="Tsuchikane K."/>
            <person name="Katsumata H."/>
            <person name="Ando Y."/>
            <person name="Ohji S."/>
            <person name="Hamada M."/>
            <person name="Tamura T."/>
            <person name="Yamazoe A."/>
            <person name="Yamazaki S."/>
            <person name="Fujita N."/>
        </authorList>
    </citation>
    <scope>NUCLEOTIDE SEQUENCE [LARGE SCALE GENOMIC DNA]</scope>
    <source>
        <strain evidence="3 4">NBRC 100340</strain>
    </source>
</reference>
<proteinExistence type="predicted"/>
<dbReference type="OrthoDB" id="4869818at2"/>
<feature type="transmembrane region" description="Helical" evidence="1">
    <location>
        <begin position="12"/>
        <end position="36"/>
    </location>
</feature>
<evidence type="ECO:0000256" key="1">
    <source>
        <dbReference type="SAM" id="Phobius"/>
    </source>
</evidence>
<protein>
    <recommendedName>
        <fullName evidence="2">SHOCT domain-containing protein</fullName>
    </recommendedName>
</protein>
<organism evidence="3 4">
    <name type="scientific">Kineosphaera limosa NBRC 100340</name>
    <dbReference type="NCBI Taxonomy" id="1184609"/>
    <lineage>
        <taxon>Bacteria</taxon>
        <taxon>Bacillati</taxon>
        <taxon>Actinomycetota</taxon>
        <taxon>Actinomycetes</taxon>
        <taxon>Micrococcales</taxon>
        <taxon>Dermatophilaceae</taxon>
        <taxon>Kineosphaera</taxon>
    </lineage>
</organism>
<dbReference type="EMBL" id="BAHD01000026">
    <property type="protein sequence ID" value="GAB95806.1"/>
    <property type="molecule type" value="Genomic_DNA"/>
</dbReference>
<gene>
    <name evidence="3" type="ORF">KILIM_026_00770</name>
</gene>
<evidence type="ECO:0000259" key="2">
    <source>
        <dbReference type="Pfam" id="PF09851"/>
    </source>
</evidence>